<dbReference type="InterPro" id="IPR014729">
    <property type="entry name" value="Rossmann-like_a/b/a_fold"/>
</dbReference>
<dbReference type="AlphaFoldDB" id="A0A085VVU5"/>
<dbReference type="GO" id="GO:0005829">
    <property type="term" value="C:cytosol"/>
    <property type="evidence" value="ECO:0007669"/>
    <property type="project" value="TreeGrafter"/>
</dbReference>
<dbReference type="STRING" id="394096.DB31_6150"/>
<protein>
    <recommendedName>
        <fullName evidence="3">asparagine synthase (glutamine-hydrolyzing)</fullName>
        <ecNumber evidence="3">6.3.5.4</ecNumber>
    </recommendedName>
</protein>
<dbReference type="InterPro" id="IPR006426">
    <property type="entry name" value="Asn_synth_AEB"/>
</dbReference>
<dbReference type="Gene3D" id="3.40.50.620">
    <property type="entry name" value="HUPs"/>
    <property type="match status" value="1"/>
</dbReference>
<accession>A0A085VVU5</accession>
<organism evidence="9 10">
    <name type="scientific">Hyalangium minutum</name>
    <dbReference type="NCBI Taxonomy" id="394096"/>
    <lineage>
        <taxon>Bacteria</taxon>
        <taxon>Pseudomonadati</taxon>
        <taxon>Myxococcota</taxon>
        <taxon>Myxococcia</taxon>
        <taxon>Myxococcales</taxon>
        <taxon>Cystobacterineae</taxon>
        <taxon>Archangiaceae</taxon>
        <taxon>Hyalangium</taxon>
    </lineage>
</organism>
<dbReference type="GO" id="GO:0004066">
    <property type="term" value="F:asparagine synthase (glutamine-hydrolyzing) activity"/>
    <property type="evidence" value="ECO:0007669"/>
    <property type="project" value="UniProtKB-EC"/>
</dbReference>
<gene>
    <name evidence="9" type="ORF">DB31_6150</name>
</gene>
<dbReference type="EC" id="6.3.5.4" evidence="3"/>
<sequence>MSGICGYVGDASPELLTAMLGAIDYRGDRTDTAHAPGVGLGYRWWGGRPGKSASILRQGAHLVACAGTLTPPSDSPAETLLKRLSGGGSALDDLDGAFACAWWDGERRRLTLARDPFGVRSLYYAVQGGVLYFASELKQLLAIPGFEAVLEPSALHKYLTFSFVPGADVPLRGVKRLLPGHVGVFEGGQLSVTPYFTLREQIDPALEDQATAVRRVRALCKKAVQKRLNGEPEVALYLSGGIDSSGVAVWLKEAGVKVQAFSLDFGERSVEREQAEQVAKMLELPLTWVKSSGEDVGAALMDLVWKLDLPFGDAVTGPQFLLGRAARQAGFSAVFNGEGGDQLFGGWTSKPMVAAEVYGGLYEDSPEEPEEIYLRSYHRFYGLEDALYTPEFRAQIGGPGQRRALLRPYLGSPEIPHFLNRVRLADIALKGSQNILPRAERIANAWALDMRVPLFDRELAMASFALPPRLKLHGACEKYVLKLALQDKLPDDIVWRRKFGMSVPATDWVLGPLAPLMEELLGATAVRKRGMFREDYIARLRKGQDQADETRRRRIGEKLWALAMLEAWMRVFVDGRGRRPGGAA</sequence>
<proteinExistence type="inferred from homology"/>
<dbReference type="CDD" id="cd01991">
    <property type="entry name" value="Asn_synthase_B_C"/>
    <property type="match status" value="1"/>
</dbReference>
<dbReference type="RefSeq" id="WP_052420708.1">
    <property type="nucleotide sequence ID" value="NZ_JMCB01000033.1"/>
</dbReference>
<evidence type="ECO:0000259" key="8">
    <source>
        <dbReference type="PROSITE" id="PS51278"/>
    </source>
</evidence>
<keyword evidence="5" id="KW-0067">ATP-binding</keyword>
<evidence type="ECO:0000313" key="9">
    <source>
        <dbReference type="EMBL" id="KFE59558.1"/>
    </source>
</evidence>
<dbReference type="Pfam" id="PF00733">
    <property type="entry name" value="Asn_synthase"/>
    <property type="match status" value="1"/>
</dbReference>
<evidence type="ECO:0000256" key="3">
    <source>
        <dbReference type="ARBA" id="ARBA00012737"/>
    </source>
</evidence>
<comment type="similarity">
    <text evidence="2">Belongs to the asparagine synthetase family.</text>
</comment>
<evidence type="ECO:0000256" key="7">
    <source>
        <dbReference type="PIRSR" id="PIRSR001589-3"/>
    </source>
</evidence>
<keyword evidence="10" id="KW-1185">Reference proteome</keyword>
<evidence type="ECO:0000313" key="10">
    <source>
        <dbReference type="Proteomes" id="UP000028725"/>
    </source>
</evidence>
<dbReference type="Pfam" id="PF13537">
    <property type="entry name" value="GATase_7"/>
    <property type="match status" value="1"/>
</dbReference>
<dbReference type="InterPro" id="IPR001962">
    <property type="entry name" value="Asn_synthase"/>
</dbReference>
<dbReference type="PANTHER" id="PTHR43284">
    <property type="entry name" value="ASPARAGINE SYNTHETASE (GLUTAMINE-HYDROLYZING)"/>
    <property type="match status" value="1"/>
</dbReference>
<reference evidence="9 10" key="1">
    <citation type="submission" date="2014-04" db="EMBL/GenBank/DDBJ databases">
        <title>Genome assembly of Hyalangium minutum DSM 14724.</title>
        <authorList>
            <person name="Sharma G."/>
            <person name="Subramanian S."/>
        </authorList>
    </citation>
    <scope>NUCLEOTIDE SEQUENCE [LARGE SCALE GENOMIC DNA]</scope>
    <source>
        <strain evidence="9 10">DSM 14724</strain>
    </source>
</reference>
<dbReference type="GO" id="GO:0005524">
    <property type="term" value="F:ATP binding"/>
    <property type="evidence" value="ECO:0007669"/>
    <property type="project" value="UniProtKB-KW"/>
</dbReference>
<comment type="catalytic activity">
    <reaction evidence="6">
        <text>L-aspartate + L-glutamine + ATP + H2O = L-asparagine + L-glutamate + AMP + diphosphate + H(+)</text>
        <dbReference type="Rhea" id="RHEA:12228"/>
        <dbReference type="ChEBI" id="CHEBI:15377"/>
        <dbReference type="ChEBI" id="CHEBI:15378"/>
        <dbReference type="ChEBI" id="CHEBI:29985"/>
        <dbReference type="ChEBI" id="CHEBI:29991"/>
        <dbReference type="ChEBI" id="CHEBI:30616"/>
        <dbReference type="ChEBI" id="CHEBI:33019"/>
        <dbReference type="ChEBI" id="CHEBI:58048"/>
        <dbReference type="ChEBI" id="CHEBI:58359"/>
        <dbReference type="ChEBI" id="CHEBI:456215"/>
        <dbReference type="EC" id="6.3.5.4"/>
    </reaction>
</comment>
<feature type="site" description="Important for beta-aspartyl-AMP intermediate formation" evidence="7">
    <location>
        <position position="338"/>
    </location>
</feature>
<evidence type="ECO:0000256" key="2">
    <source>
        <dbReference type="ARBA" id="ARBA00005752"/>
    </source>
</evidence>
<dbReference type="InterPro" id="IPR051786">
    <property type="entry name" value="ASN_synthetase/amidase"/>
</dbReference>
<keyword evidence="4" id="KW-0547">Nucleotide-binding</keyword>
<dbReference type="InterPro" id="IPR017932">
    <property type="entry name" value="GATase_2_dom"/>
</dbReference>
<dbReference type="PANTHER" id="PTHR43284:SF1">
    <property type="entry name" value="ASPARAGINE SYNTHETASE"/>
    <property type="match status" value="1"/>
</dbReference>
<comment type="pathway">
    <text evidence="1">Amino-acid biosynthesis; L-asparagine biosynthesis; L-asparagine from L-aspartate (L-Gln route): step 1/1.</text>
</comment>
<dbReference type="Gene3D" id="3.60.20.10">
    <property type="entry name" value="Glutamine Phosphoribosylpyrophosphate, subunit 1, domain 1"/>
    <property type="match status" value="1"/>
</dbReference>
<dbReference type="GO" id="GO:0006529">
    <property type="term" value="P:asparagine biosynthetic process"/>
    <property type="evidence" value="ECO:0007669"/>
    <property type="project" value="InterPro"/>
</dbReference>
<feature type="domain" description="Glutamine amidotransferase type-2" evidence="8">
    <location>
        <begin position="1"/>
        <end position="188"/>
    </location>
</feature>
<evidence type="ECO:0000256" key="4">
    <source>
        <dbReference type="ARBA" id="ARBA00022741"/>
    </source>
</evidence>
<evidence type="ECO:0000256" key="1">
    <source>
        <dbReference type="ARBA" id="ARBA00005187"/>
    </source>
</evidence>
<dbReference type="OrthoDB" id="9763290at2"/>
<dbReference type="PROSITE" id="PS51278">
    <property type="entry name" value="GATASE_TYPE_2"/>
    <property type="match status" value="1"/>
</dbReference>
<dbReference type="SUPFAM" id="SSF56235">
    <property type="entry name" value="N-terminal nucleophile aminohydrolases (Ntn hydrolases)"/>
    <property type="match status" value="1"/>
</dbReference>
<dbReference type="SUPFAM" id="SSF52402">
    <property type="entry name" value="Adenine nucleotide alpha hydrolases-like"/>
    <property type="match status" value="1"/>
</dbReference>
<dbReference type="Proteomes" id="UP000028725">
    <property type="component" value="Unassembled WGS sequence"/>
</dbReference>
<evidence type="ECO:0000256" key="6">
    <source>
        <dbReference type="ARBA" id="ARBA00048741"/>
    </source>
</evidence>
<name>A0A085VVU5_9BACT</name>
<evidence type="ECO:0000256" key="5">
    <source>
        <dbReference type="ARBA" id="ARBA00022840"/>
    </source>
</evidence>
<dbReference type="InterPro" id="IPR029055">
    <property type="entry name" value="Ntn_hydrolases_N"/>
</dbReference>
<comment type="caution">
    <text evidence="9">The sequence shown here is derived from an EMBL/GenBank/DDBJ whole genome shotgun (WGS) entry which is preliminary data.</text>
</comment>
<dbReference type="EMBL" id="JMCB01000033">
    <property type="protein sequence ID" value="KFE59558.1"/>
    <property type="molecule type" value="Genomic_DNA"/>
</dbReference>
<dbReference type="PIRSF" id="PIRSF001589">
    <property type="entry name" value="Asn_synthetase_glu-h"/>
    <property type="match status" value="1"/>
</dbReference>